<dbReference type="UniPathway" id="UPA00053">
    <property type="reaction ID" value="UER00089"/>
</dbReference>
<dbReference type="InterPro" id="IPR036968">
    <property type="entry name" value="Enolpyruvate_Tfrase_sf"/>
</dbReference>
<evidence type="ECO:0000256" key="1">
    <source>
        <dbReference type="ARBA" id="ARBA00004811"/>
    </source>
</evidence>
<dbReference type="PANTHER" id="PTHR21090">
    <property type="entry name" value="AROM/DEHYDROQUINATE SYNTHASE"/>
    <property type="match status" value="1"/>
</dbReference>
<dbReference type="PIRSF" id="PIRSF000505">
    <property type="entry name" value="EPSPS"/>
    <property type="match status" value="1"/>
</dbReference>
<dbReference type="Gene3D" id="3.65.10.10">
    <property type="entry name" value="Enolpyruvate transferase domain"/>
    <property type="match status" value="2"/>
</dbReference>
<evidence type="ECO:0000256" key="5">
    <source>
        <dbReference type="ARBA" id="ARBA00022679"/>
    </source>
</evidence>
<evidence type="ECO:0000256" key="2">
    <source>
        <dbReference type="ARBA" id="ARBA00009948"/>
    </source>
</evidence>
<dbReference type="InterPro" id="IPR013792">
    <property type="entry name" value="RNA3'P_cycl/enolpyr_Trfase_a/b"/>
</dbReference>
<comment type="catalytic activity">
    <reaction evidence="7">
        <text>3-phosphoshikimate + phosphoenolpyruvate = 5-O-(1-carboxyvinyl)-3-phosphoshikimate + phosphate</text>
        <dbReference type="Rhea" id="RHEA:21256"/>
        <dbReference type="ChEBI" id="CHEBI:43474"/>
        <dbReference type="ChEBI" id="CHEBI:57701"/>
        <dbReference type="ChEBI" id="CHEBI:58702"/>
        <dbReference type="ChEBI" id="CHEBI:145989"/>
        <dbReference type="EC" id="2.5.1.19"/>
    </reaction>
    <physiologicalReaction direction="left-to-right" evidence="7">
        <dbReference type="Rhea" id="RHEA:21257"/>
    </physiologicalReaction>
</comment>
<dbReference type="PROSITE" id="PS00104">
    <property type="entry name" value="EPSP_SYNTHASE_1"/>
    <property type="match status" value="1"/>
</dbReference>
<evidence type="ECO:0000256" key="3">
    <source>
        <dbReference type="ARBA" id="ARBA00012450"/>
    </source>
</evidence>
<dbReference type="PROSITE" id="PS00885">
    <property type="entry name" value="EPSP_SYNTHASE_2"/>
    <property type="match status" value="1"/>
</dbReference>
<dbReference type="InterPro" id="IPR023193">
    <property type="entry name" value="EPSP_synthase_CS"/>
</dbReference>
<dbReference type="InterPro" id="IPR001986">
    <property type="entry name" value="Enolpyruvate_Tfrase_dom"/>
</dbReference>
<name>A0A381PI15_9ZZZZ</name>
<comment type="similarity">
    <text evidence="2">Belongs to the EPSP synthase family.</text>
</comment>
<proteinExistence type="inferred from homology"/>
<evidence type="ECO:0000313" key="9">
    <source>
        <dbReference type="EMBL" id="SUZ66642.1"/>
    </source>
</evidence>
<dbReference type="InterPro" id="IPR006264">
    <property type="entry name" value="EPSP_synthase"/>
</dbReference>
<dbReference type="PANTHER" id="PTHR21090:SF5">
    <property type="entry name" value="PENTAFUNCTIONAL AROM POLYPEPTIDE"/>
    <property type="match status" value="1"/>
</dbReference>
<keyword evidence="6" id="KW-0057">Aromatic amino acid biosynthesis</keyword>
<dbReference type="GO" id="GO:0009423">
    <property type="term" value="P:chorismate biosynthetic process"/>
    <property type="evidence" value="ECO:0007669"/>
    <property type="project" value="UniProtKB-UniPathway"/>
</dbReference>
<evidence type="ECO:0000256" key="7">
    <source>
        <dbReference type="ARBA" id="ARBA00044633"/>
    </source>
</evidence>
<sequence length="373" mass="39086">MIRWLVLAAQSEGTTEIAFEGVPGEDIASMGRCLEMMGAGIERGDGSWVVRGAKNGLSIPDGVLDCGNSGTAARIMTAIAAGMALPVTIDGDESLRGRDASSLSSVLTGLGCRISSERLPCTVTGRIQPKRANLDQSSSSQPLTALLLASPSFPEGTEILLTGEPVSRGYSHLTMEICEACGSPNVPNEEILHLDPWRVIAPDRVLIYGEASLVPMSMLFGRLFGTGSKVEIPPGDAMIAEAIESLGNTDGRRVDLRDASDIISPAAALMAIGNGGSIVGARHVREKESDRIRTTVEMLAAFGMSSRATDDGIEIPGGQFPEKPDRPVETHGDHRLVMTAAVLASKVGGIIINPGASAVTDPEFIERLTGLGE</sequence>
<dbReference type="SUPFAM" id="SSF55205">
    <property type="entry name" value="EPT/RTPC-like"/>
    <property type="match status" value="1"/>
</dbReference>
<organism evidence="9">
    <name type="scientific">marine metagenome</name>
    <dbReference type="NCBI Taxonomy" id="408172"/>
    <lineage>
        <taxon>unclassified sequences</taxon>
        <taxon>metagenomes</taxon>
        <taxon>ecological metagenomes</taxon>
    </lineage>
</organism>
<dbReference type="GO" id="GO:0003866">
    <property type="term" value="F:3-phosphoshikimate 1-carboxyvinyltransferase activity"/>
    <property type="evidence" value="ECO:0007669"/>
    <property type="project" value="UniProtKB-EC"/>
</dbReference>
<evidence type="ECO:0000259" key="8">
    <source>
        <dbReference type="Pfam" id="PF00275"/>
    </source>
</evidence>
<protein>
    <recommendedName>
        <fullName evidence="3">3-phosphoshikimate 1-carboxyvinyltransferase</fullName>
        <ecNumber evidence="3">2.5.1.19</ecNumber>
    </recommendedName>
</protein>
<keyword evidence="5" id="KW-0808">Transferase</keyword>
<comment type="pathway">
    <text evidence="1">Metabolic intermediate biosynthesis; chorismate biosynthesis; chorismate from D-erythrose 4-phosphate and phosphoenolpyruvate: step 6/7.</text>
</comment>
<dbReference type="GO" id="GO:0009073">
    <property type="term" value="P:aromatic amino acid family biosynthetic process"/>
    <property type="evidence" value="ECO:0007669"/>
    <property type="project" value="UniProtKB-KW"/>
</dbReference>
<dbReference type="EMBL" id="UINC01000990">
    <property type="protein sequence ID" value="SUZ66642.1"/>
    <property type="molecule type" value="Genomic_DNA"/>
</dbReference>
<evidence type="ECO:0000256" key="4">
    <source>
        <dbReference type="ARBA" id="ARBA00022605"/>
    </source>
</evidence>
<keyword evidence="4" id="KW-0028">Amino-acid biosynthesis</keyword>
<dbReference type="Pfam" id="PF00275">
    <property type="entry name" value="EPSP_synthase"/>
    <property type="match status" value="2"/>
</dbReference>
<evidence type="ECO:0000256" key="6">
    <source>
        <dbReference type="ARBA" id="ARBA00023141"/>
    </source>
</evidence>
<dbReference type="AlphaFoldDB" id="A0A381PI15"/>
<accession>A0A381PI15</accession>
<feature type="domain" description="Enolpyruvate transferase" evidence="8">
    <location>
        <begin position="3"/>
        <end position="182"/>
    </location>
</feature>
<dbReference type="EC" id="2.5.1.19" evidence="3"/>
<reference evidence="9" key="1">
    <citation type="submission" date="2018-05" db="EMBL/GenBank/DDBJ databases">
        <authorList>
            <person name="Lanie J.A."/>
            <person name="Ng W.-L."/>
            <person name="Kazmierczak K.M."/>
            <person name="Andrzejewski T.M."/>
            <person name="Davidsen T.M."/>
            <person name="Wayne K.J."/>
            <person name="Tettelin H."/>
            <person name="Glass J.I."/>
            <person name="Rusch D."/>
            <person name="Podicherti R."/>
            <person name="Tsui H.-C.T."/>
            <person name="Winkler M.E."/>
        </authorList>
    </citation>
    <scope>NUCLEOTIDE SEQUENCE</scope>
</reference>
<dbReference type="GO" id="GO:0008652">
    <property type="term" value="P:amino acid biosynthetic process"/>
    <property type="evidence" value="ECO:0007669"/>
    <property type="project" value="UniProtKB-KW"/>
</dbReference>
<feature type="domain" description="Enolpyruvate transferase" evidence="8">
    <location>
        <begin position="245"/>
        <end position="368"/>
    </location>
</feature>
<gene>
    <name evidence="9" type="ORF">METZ01_LOCUS19496</name>
</gene>